<name>A0ACD4ZYS3_9ACTN</name>
<gene>
    <name evidence="1" type="ORF">OG835_42620</name>
</gene>
<protein>
    <submittedName>
        <fullName evidence="1">Uncharacterized protein</fullName>
    </submittedName>
</protein>
<organism evidence="1 2">
    <name type="scientific">Streptomyces scopuliridis</name>
    <dbReference type="NCBI Taxonomy" id="452529"/>
    <lineage>
        <taxon>Bacteria</taxon>
        <taxon>Bacillati</taxon>
        <taxon>Actinomycetota</taxon>
        <taxon>Actinomycetes</taxon>
        <taxon>Kitasatosporales</taxon>
        <taxon>Streptomycetaceae</taxon>
        <taxon>Streptomyces</taxon>
    </lineage>
</organism>
<dbReference type="EMBL" id="CP109111">
    <property type="protein sequence ID" value="WSC03590.1"/>
    <property type="molecule type" value="Genomic_DNA"/>
</dbReference>
<keyword evidence="1" id="KW-0614">Plasmid</keyword>
<reference evidence="1" key="1">
    <citation type="submission" date="2022-10" db="EMBL/GenBank/DDBJ databases">
        <title>The complete genomes of actinobacterial strains from the NBC collection.</title>
        <authorList>
            <person name="Joergensen T.S."/>
            <person name="Alvarez Arevalo M."/>
            <person name="Sterndorff E.B."/>
            <person name="Faurdal D."/>
            <person name="Vuksanovic O."/>
            <person name="Mourched A.-S."/>
            <person name="Charusanti P."/>
            <person name="Shaw S."/>
            <person name="Blin K."/>
            <person name="Weber T."/>
        </authorList>
    </citation>
    <scope>NUCLEOTIDE SEQUENCE</scope>
    <source>
        <strain evidence="1">NBC 01771</strain>
    </source>
</reference>
<proteinExistence type="predicted"/>
<evidence type="ECO:0000313" key="2">
    <source>
        <dbReference type="Proteomes" id="UP001348369"/>
    </source>
</evidence>
<sequence>MGFFRETKNDDDMRTYALLEALDASSETGTSESLTEFETVVLFGVAYDQSRPYPPPGHTYPKRG</sequence>
<evidence type="ECO:0000313" key="1">
    <source>
        <dbReference type="EMBL" id="WSC03590.1"/>
    </source>
</evidence>
<geneLocation type="plasmid" evidence="1 2">
    <name>unnamed2</name>
</geneLocation>
<dbReference type="Proteomes" id="UP001348369">
    <property type="component" value="Plasmid unnamed2"/>
</dbReference>
<accession>A0ACD4ZYS3</accession>
<keyword evidence="2" id="KW-1185">Reference proteome</keyword>